<gene>
    <name evidence="3" type="ORF">DCAF_LOCUS27635</name>
</gene>
<comment type="caution">
    <text evidence="3">The sequence shown here is derived from an EMBL/GenBank/DDBJ whole genome shotgun (WGS) entry which is preliminary data.</text>
</comment>
<feature type="coiled-coil region" evidence="1">
    <location>
        <begin position="32"/>
        <end position="101"/>
    </location>
</feature>
<sequence>MAADVSVKKKATVSNPCCKVWKEKCGKLEEGRKCLRQAVKLLTEQADKFQAENVSLKKVCEEERAKLEAEKVGTEKDVTLRVTLENEISALKSEIFTLQQKGSADAGDKNGEVKMLQDQVFEGDKEIRRLKELLERQKRRADSEKKNAEAEKKSPNEAWKHVKAEEEAKEKEAAYIVSLENEISALKSEICTLQQKGSSVAEEKNGEVKLLQDQVYNGEKEISRFKELLEREKTRADSEKKIAELEKKSAAEAWKHVKAEKAKADEERKHASSEGKKAEEYRLQLETLKKEAELAKSKLASETLKFEEAKKKFEAEKLKVTKEKKHADSEIAKAEVQRKLAEANRKKLVEEKSHSENLSKQLEDARQRIEELQKAELYQLQLESLKKKLLNQNQSWLLRL</sequence>
<keyword evidence="4" id="KW-1185">Reference proteome</keyword>
<feature type="region of interest" description="Disordered" evidence="2">
    <location>
        <begin position="259"/>
        <end position="279"/>
    </location>
</feature>
<dbReference type="AlphaFoldDB" id="A0AAV1SXI5"/>
<dbReference type="PANTHER" id="PTHR35480">
    <property type="entry name" value="MATERNAL EFFECT EMBRYO ARREST 22"/>
    <property type="match status" value="1"/>
</dbReference>
<dbReference type="EMBL" id="CAWUPB010001199">
    <property type="protein sequence ID" value="CAK7357349.1"/>
    <property type="molecule type" value="Genomic_DNA"/>
</dbReference>
<evidence type="ECO:0000313" key="3">
    <source>
        <dbReference type="EMBL" id="CAK7357349.1"/>
    </source>
</evidence>
<feature type="region of interest" description="Disordered" evidence="2">
    <location>
        <begin position="137"/>
        <end position="165"/>
    </location>
</feature>
<accession>A0AAV1SXI5</accession>
<organism evidence="3 4">
    <name type="scientific">Dovyalis caffra</name>
    <dbReference type="NCBI Taxonomy" id="77055"/>
    <lineage>
        <taxon>Eukaryota</taxon>
        <taxon>Viridiplantae</taxon>
        <taxon>Streptophyta</taxon>
        <taxon>Embryophyta</taxon>
        <taxon>Tracheophyta</taxon>
        <taxon>Spermatophyta</taxon>
        <taxon>Magnoliopsida</taxon>
        <taxon>eudicotyledons</taxon>
        <taxon>Gunneridae</taxon>
        <taxon>Pentapetalae</taxon>
        <taxon>rosids</taxon>
        <taxon>fabids</taxon>
        <taxon>Malpighiales</taxon>
        <taxon>Salicaceae</taxon>
        <taxon>Flacourtieae</taxon>
        <taxon>Dovyalis</taxon>
    </lineage>
</organism>
<proteinExistence type="predicted"/>
<name>A0AAV1SXI5_9ROSI</name>
<keyword evidence="1" id="KW-0175">Coiled coil</keyword>
<reference evidence="3 4" key="1">
    <citation type="submission" date="2024-01" db="EMBL/GenBank/DDBJ databases">
        <authorList>
            <person name="Waweru B."/>
        </authorList>
    </citation>
    <scope>NUCLEOTIDE SEQUENCE [LARGE SCALE GENOMIC DNA]</scope>
</reference>
<dbReference type="Proteomes" id="UP001314170">
    <property type="component" value="Unassembled WGS sequence"/>
</dbReference>
<evidence type="ECO:0000313" key="4">
    <source>
        <dbReference type="Proteomes" id="UP001314170"/>
    </source>
</evidence>
<evidence type="ECO:0000256" key="2">
    <source>
        <dbReference type="SAM" id="MobiDB-lite"/>
    </source>
</evidence>
<dbReference type="PANTHER" id="PTHR35480:SF1">
    <property type="entry name" value="MATERNAL EFFECT EMBRYO ARREST 22"/>
    <property type="match status" value="1"/>
</dbReference>
<protein>
    <recommendedName>
        <fullName evidence="5">Myosin heavy chain</fullName>
    </recommendedName>
</protein>
<evidence type="ECO:0000256" key="1">
    <source>
        <dbReference type="SAM" id="Coils"/>
    </source>
</evidence>
<evidence type="ECO:0008006" key="5">
    <source>
        <dbReference type="Google" id="ProtNLM"/>
    </source>
</evidence>